<proteinExistence type="predicted"/>
<reference evidence="1" key="1">
    <citation type="submission" date="2020-01" db="EMBL/GenBank/DDBJ databases">
        <title>Whole-genome analyses of novel actinobacteria.</title>
        <authorList>
            <person name="Sahin N."/>
        </authorList>
    </citation>
    <scope>NUCLEOTIDE SEQUENCE</scope>
    <source>
        <strain evidence="1">YC537</strain>
    </source>
</reference>
<accession>A0A964UV94</accession>
<dbReference type="OrthoDB" id="1256785at2"/>
<dbReference type="Gene3D" id="3.10.450.50">
    <property type="match status" value="1"/>
</dbReference>
<dbReference type="EMBL" id="JAAAHS010000410">
    <property type="protein sequence ID" value="NBE56044.1"/>
    <property type="molecule type" value="Genomic_DNA"/>
</dbReference>
<name>A0A964UV94_9ACTN</name>
<dbReference type="SUPFAM" id="SSF54427">
    <property type="entry name" value="NTF2-like"/>
    <property type="match status" value="1"/>
</dbReference>
<keyword evidence="2" id="KW-1185">Reference proteome</keyword>
<dbReference type="InterPro" id="IPR032710">
    <property type="entry name" value="NTF2-like_dom_sf"/>
</dbReference>
<dbReference type="Proteomes" id="UP000598297">
    <property type="component" value="Unassembled WGS sequence"/>
</dbReference>
<organism evidence="1 2">
    <name type="scientific">Streptomyces boluensis</name>
    <dbReference type="NCBI Taxonomy" id="1775135"/>
    <lineage>
        <taxon>Bacteria</taxon>
        <taxon>Bacillati</taxon>
        <taxon>Actinomycetota</taxon>
        <taxon>Actinomycetes</taxon>
        <taxon>Kitasatosporales</taxon>
        <taxon>Streptomycetaceae</taxon>
        <taxon>Streptomyces</taxon>
    </lineage>
</organism>
<dbReference type="RefSeq" id="WP_161704371.1">
    <property type="nucleotide sequence ID" value="NZ_JAAAHS010000410.1"/>
</dbReference>
<gene>
    <name evidence="1" type="ORF">GUY60_32330</name>
</gene>
<evidence type="ECO:0000313" key="1">
    <source>
        <dbReference type="EMBL" id="NBE56044.1"/>
    </source>
</evidence>
<evidence type="ECO:0000313" key="2">
    <source>
        <dbReference type="Proteomes" id="UP000598297"/>
    </source>
</evidence>
<dbReference type="AlphaFoldDB" id="A0A964UV94"/>
<comment type="caution">
    <text evidence="1">The sequence shown here is derived from an EMBL/GenBank/DDBJ whole genome shotgun (WGS) entry which is preliminary data.</text>
</comment>
<sequence>MSEITGSAARRLLIDYTRDMALSDEDPAQIVGRALTDDAVWITDGTTLTVDQLIAHAAPARKNVTASDMRIDELLVDGHRFAARGCLTAEHRKLGHFVSEWLLIGEVADDGRVRRIHQLGRTPAAEPGAER</sequence>
<protein>
    <submittedName>
        <fullName evidence="1">Nuclear transport factor 2 family protein</fullName>
    </submittedName>
</protein>